<accession>A0A8X6UEE1</accession>
<keyword evidence="2" id="KW-1185">Reference proteome</keyword>
<dbReference type="Proteomes" id="UP000887013">
    <property type="component" value="Unassembled WGS sequence"/>
</dbReference>
<name>A0A8X6UEE1_NEPPI</name>
<comment type="caution">
    <text evidence="1">The sequence shown here is derived from an EMBL/GenBank/DDBJ whole genome shotgun (WGS) entry which is preliminary data.</text>
</comment>
<proteinExistence type="predicted"/>
<dbReference type="EMBL" id="BMAW01128057">
    <property type="protein sequence ID" value="GFU23798.1"/>
    <property type="molecule type" value="Genomic_DNA"/>
</dbReference>
<protein>
    <submittedName>
        <fullName evidence="1">Uncharacterized protein</fullName>
    </submittedName>
</protein>
<dbReference type="AlphaFoldDB" id="A0A8X6UEE1"/>
<sequence>FTRTVRLLIQIQSWSGRRDPSINCFHPEGGVDTDPFVTSGYSELWSPLGKICR</sequence>
<reference evidence="1" key="1">
    <citation type="submission" date="2020-08" db="EMBL/GenBank/DDBJ databases">
        <title>Multicomponent nature underlies the extraordinary mechanical properties of spider dragline silk.</title>
        <authorList>
            <person name="Kono N."/>
            <person name="Nakamura H."/>
            <person name="Mori M."/>
            <person name="Yoshida Y."/>
            <person name="Ohtoshi R."/>
            <person name="Malay A.D."/>
            <person name="Moran D.A.P."/>
            <person name="Tomita M."/>
            <person name="Numata K."/>
            <person name="Arakawa K."/>
        </authorList>
    </citation>
    <scope>NUCLEOTIDE SEQUENCE</scope>
</reference>
<evidence type="ECO:0000313" key="2">
    <source>
        <dbReference type="Proteomes" id="UP000887013"/>
    </source>
</evidence>
<feature type="non-terminal residue" evidence="1">
    <location>
        <position position="1"/>
    </location>
</feature>
<evidence type="ECO:0000313" key="1">
    <source>
        <dbReference type="EMBL" id="GFU23798.1"/>
    </source>
</evidence>
<organism evidence="1 2">
    <name type="scientific">Nephila pilipes</name>
    <name type="common">Giant wood spider</name>
    <name type="synonym">Nephila maculata</name>
    <dbReference type="NCBI Taxonomy" id="299642"/>
    <lineage>
        <taxon>Eukaryota</taxon>
        <taxon>Metazoa</taxon>
        <taxon>Ecdysozoa</taxon>
        <taxon>Arthropoda</taxon>
        <taxon>Chelicerata</taxon>
        <taxon>Arachnida</taxon>
        <taxon>Araneae</taxon>
        <taxon>Araneomorphae</taxon>
        <taxon>Entelegynae</taxon>
        <taxon>Araneoidea</taxon>
        <taxon>Nephilidae</taxon>
        <taxon>Nephila</taxon>
    </lineage>
</organism>
<gene>
    <name evidence="1" type="ORF">NPIL_545571</name>
</gene>